<evidence type="ECO:0000313" key="12">
    <source>
        <dbReference type="EMBL" id="CCH54887.1"/>
    </source>
</evidence>
<dbReference type="InterPro" id="IPR036890">
    <property type="entry name" value="HATPase_C_sf"/>
</dbReference>
<evidence type="ECO:0000259" key="11">
    <source>
        <dbReference type="PROSITE" id="PS50110"/>
    </source>
</evidence>
<evidence type="ECO:0000256" key="4">
    <source>
        <dbReference type="ARBA" id="ARBA00023015"/>
    </source>
</evidence>
<dbReference type="InterPro" id="IPR015943">
    <property type="entry name" value="WD40/YVTN_repeat-like_dom_sf"/>
</dbReference>
<dbReference type="Gene3D" id="3.40.50.2300">
    <property type="match status" value="1"/>
</dbReference>
<dbReference type="Gene3D" id="3.30.565.10">
    <property type="entry name" value="Histidine kinase-like ATPase, C-terminal domain"/>
    <property type="match status" value="1"/>
</dbReference>
<keyword evidence="6" id="KW-0804">Transcription</keyword>
<evidence type="ECO:0000256" key="5">
    <source>
        <dbReference type="ARBA" id="ARBA00023125"/>
    </source>
</evidence>
<dbReference type="InterPro" id="IPR018062">
    <property type="entry name" value="HTH_AraC-typ_CS"/>
</dbReference>
<feature type="domain" description="HTH araC/xylS-type" evidence="9">
    <location>
        <begin position="1273"/>
        <end position="1372"/>
    </location>
</feature>
<dbReference type="InterPro" id="IPR009057">
    <property type="entry name" value="Homeodomain-like_sf"/>
</dbReference>
<organism evidence="12 13">
    <name type="scientific">Fibrisoma limi BUZ 3</name>
    <dbReference type="NCBI Taxonomy" id="1185876"/>
    <lineage>
        <taxon>Bacteria</taxon>
        <taxon>Pseudomonadati</taxon>
        <taxon>Bacteroidota</taxon>
        <taxon>Cytophagia</taxon>
        <taxon>Cytophagales</taxon>
        <taxon>Spirosomataceae</taxon>
        <taxon>Fibrisoma</taxon>
    </lineage>
</organism>
<dbReference type="SMART" id="SM00342">
    <property type="entry name" value="HTH_ARAC"/>
    <property type="match status" value="1"/>
</dbReference>
<evidence type="ECO:0000256" key="3">
    <source>
        <dbReference type="ARBA" id="ARBA00022553"/>
    </source>
</evidence>
<dbReference type="CDD" id="cd00075">
    <property type="entry name" value="HATPase"/>
    <property type="match status" value="1"/>
</dbReference>
<dbReference type="SUPFAM" id="SSF46689">
    <property type="entry name" value="Homeodomain-like"/>
    <property type="match status" value="1"/>
</dbReference>
<dbReference type="CDD" id="cd17574">
    <property type="entry name" value="REC_OmpR"/>
    <property type="match status" value="1"/>
</dbReference>
<dbReference type="Gene3D" id="1.10.10.60">
    <property type="entry name" value="Homeodomain-like"/>
    <property type="match status" value="2"/>
</dbReference>
<dbReference type="PROSITE" id="PS00041">
    <property type="entry name" value="HTH_ARAC_FAMILY_1"/>
    <property type="match status" value="1"/>
</dbReference>
<dbReference type="eggNOG" id="COG3292">
    <property type="taxonomic scope" value="Bacteria"/>
</dbReference>
<dbReference type="PROSITE" id="PS50109">
    <property type="entry name" value="HIS_KIN"/>
    <property type="match status" value="1"/>
</dbReference>
<dbReference type="Gene3D" id="2.60.40.10">
    <property type="entry name" value="Immunoglobulins"/>
    <property type="match status" value="1"/>
</dbReference>
<dbReference type="Gene3D" id="2.130.10.10">
    <property type="entry name" value="YVTN repeat-like/Quinoprotein amine dehydrogenase"/>
    <property type="match status" value="3"/>
</dbReference>
<evidence type="ECO:0000259" key="10">
    <source>
        <dbReference type="PROSITE" id="PS50109"/>
    </source>
</evidence>
<dbReference type="OrthoDB" id="9797097at2"/>
<feature type="domain" description="Histidine kinase" evidence="10">
    <location>
        <begin position="841"/>
        <end position="1086"/>
    </location>
</feature>
<feature type="coiled-coil region" evidence="8">
    <location>
        <begin position="800"/>
        <end position="834"/>
    </location>
</feature>
<evidence type="ECO:0000259" key="9">
    <source>
        <dbReference type="PROSITE" id="PS01124"/>
    </source>
</evidence>
<proteinExistence type="predicted"/>
<dbReference type="SUPFAM" id="SSF55874">
    <property type="entry name" value="ATPase domain of HSP90 chaperone/DNA topoisomerase II/histidine kinase"/>
    <property type="match status" value="1"/>
</dbReference>
<evidence type="ECO:0000256" key="1">
    <source>
        <dbReference type="ARBA" id="ARBA00000085"/>
    </source>
</evidence>
<protein>
    <recommendedName>
        <fullName evidence="2">histidine kinase</fullName>
        <ecNumber evidence="2">2.7.13.3</ecNumber>
    </recommendedName>
</protein>
<keyword evidence="12" id="KW-0808">Transferase</keyword>
<dbReference type="InterPro" id="IPR011123">
    <property type="entry name" value="Y_Y_Y"/>
</dbReference>
<gene>
    <name evidence="12" type="ORF">BN8_04103</name>
</gene>
<keyword evidence="8" id="KW-0175">Coiled coil</keyword>
<dbReference type="SMART" id="SM00387">
    <property type="entry name" value="HATPase_c"/>
    <property type="match status" value="1"/>
</dbReference>
<keyword evidence="3 7" id="KW-0597">Phosphoprotein</keyword>
<dbReference type="Pfam" id="PF02518">
    <property type="entry name" value="HATPase_c"/>
    <property type="match status" value="1"/>
</dbReference>
<keyword evidence="4" id="KW-0805">Transcription regulation</keyword>
<dbReference type="GO" id="GO:0043565">
    <property type="term" value="F:sequence-specific DNA binding"/>
    <property type="evidence" value="ECO:0007669"/>
    <property type="project" value="InterPro"/>
</dbReference>
<dbReference type="eggNOG" id="COG0745">
    <property type="taxonomic scope" value="Bacteria"/>
</dbReference>
<dbReference type="SMART" id="SM00388">
    <property type="entry name" value="HisKA"/>
    <property type="match status" value="1"/>
</dbReference>
<evidence type="ECO:0000256" key="8">
    <source>
        <dbReference type="SAM" id="Coils"/>
    </source>
</evidence>
<dbReference type="STRING" id="1185876.BN8_04103"/>
<dbReference type="CDD" id="cd00082">
    <property type="entry name" value="HisKA"/>
    <property type="match status" value="1"/>
</dbReference>
<dbReference type="EC" id="2.7.13.3" evidence="2"/>
<dbReference type="InterPro" id="IPR004358">
    <property type="entry name" value="Sig_transdc_His_kin-like_C"/>
</dbReference>
<accession>I2GLW1</accession>
<dbReference type="InterPro" id="IPR011006">
    <property type="entry name" value="CheY-like_superfamily"/>
</dbReference>
<dbReference type="InterPro" id="IPR003661">
    <property type="entry name" value="HisK_dim/P_dom"/>
</dbReference>
<dbReference type="PRINTS" id="PR00344">
    <property type="entry name" value="BCTRLSENSOR"/>
</dbReference>
<dbReference type="PANTHER" id="PTHR43547:SF2">
    <property type="entry name" value="HYBRID SIGNAL TRANSDUCTION HISTIDINE KINASE C"/>
    <property type="match status" value="1"/>
</dbReference>
<evidence type="ECO:0000256" key="6">
    <source>
        <dbReference type="ARBA" id="ARBA00023163"/>
    </source>
</evidence>
<reference evidence="12 13" key="1">
    <citation type="journal article" date="2012" name="J. Bacteriol.">
        <title>Genome Sequence of the Filamentous Bacterium Fibrisoma limi BUZ 3T.</title>
        <authorList>
            <person name="Filippini M."/>
            <person name="Qi W."/>
            <person name="Jaenicke S."/>
            <person name="Goesmann A."/>
            <person name="Smits T.H."/>
            <person name="Bagheri H.C."/>
        </authorList>
    </citation>
    <scope>NUCLEOTIDE SEQUENCE [LARGE SCALE GENOMIC DNA]</scope>
    <source>
        <strain evidence="13">BUZ 3T</strain>
    </source>
</reference>
<feature type="modified residue" description="4-aspartylphosphate" evidence="7">
    <location>
        <position position="1169"/>
    </location>
</feature>
<dbReference type="eggNOG" id="COG5002">
    <property type="taxonomic scope" value="Bacteria"/>
</dbReference>
<dbReference type="Pfam" id="PF00512">
    <property type="entry name" value="HisKA"/>
    <property type="match status" value="1"/>
</dbReference>
<evidence type="ECO:0000313" key="13">
    <source>
        <dbReference type="Proteomes" id="UP000009309"/>
    </source>
</evidence>
<keyword evidence="12" id="KW-0418">Kinase</keyword>
<dbReference type="SUPFAM" id="SSF47384">
    <property type="entry name" value="Homodimeric domain of signal transducing histidine kinase"/>
    <property type="match status" value="1"/>
</dbReference>
<sequence>MVITLRPLINMLLWLCFLPLATAQPYVAWVKHYGPENGLSHREINAIFQDRQGFMWFGTKFGLNRFDGKTFTNFTKERNGLHFDDIHSIAQDADGNLWLGGSTGQSQIILFNPLAGKVVSFKEKFEGQLPSVLSNDLQGLLSSDNGTIFLTNYRPATLITYHPRSGLRSVSLPQFKTLGTFRATARNTVWALADENRIVELTADGRVLHQFSHGKDIVSWCLGQRNAGIEFFYTVYNPANTEHHTFYSVDELGRRREWPSALLESMKRYMGPVCYPVDRTGLLWDGISLRDSANRTVLTIAGQTAGETIENRSFYRDRNGLLWLGTSFGVYQVKLIQNHFQRLAYQENNKGEQGAAIRGITALGDQVFANLEKFGLYRIPQRGGEPQKLYGNSVFAYGIAHDAQGQIYAGNAEHVVHYNPSAGTYSTIKLPDGSAIWTFHPFGPDQWLAGSQKGLTWINTRTGRGTSFTKYNQFTELAQGHILHMAPDRRGTLWVCATTGLYTLDPQKGITARYWTGGHNGFHLPADSYQHFYQDSKGIYWLATANAGLIRWDRQQNQYRQFRRTEGLSNDNIYAVYPDRRGNLWMSSDYGIMRFDPVRQTTQTYFVQDGITHNEFNRVSHFQDKDGQIYFGGLNGITAFDPRNFESERPSAPLLMRMVSFRQFDQDLRQLVDKTEDVAKTQTITIRPDDQTAVLDFALLNYTDAEKNVYAYQFKDLDAAWTQQTESSLRLSNLPYGTHQLLIKGQASNGQWSANTLTIQVEVKRPFYLQIWFLILAALALMGGIWAWMQWRIWSHQQVEVRLQTEIRQATAQIEQDKELIAEQAQLLHRLNEAKSRFFANISHEFRTPLTVILGITSELKRYEPDELTRRVQRSSELIERNGRNLLRLINQILDLSKLEAGEMYLQPIQADLADFTRYLTESFHTMAAVKGIQLHFQSDEKALEADFDKDKLQDILSNLLTNALKFTPAGGHVSFQLTTHEKWSPLGESYYEAVSPTQHREEPWISVGVRNTGPGIDAHDLPHIFDRFYQRTADADRMQPIPETGGTGIGLSLVRELVVLMHGGLAVRSRPGEGAEFIIRLPHTQQAPVALIPVAGPTSTHLDTQDAVQPMPDTNEEKPVLLLVEDNEDVASYIVSCVQANYQIIRAENGQAGVELALDKIPDLILSDVMMPQKDGFQLCDELKNDPRTSHIPIVLLTAKAAASDRIAGLRRGADAYLTKPFHREELQVVLSNLLQSRRILQQHYSQLALATAPSDLPLPEETASLEDIFLLKLRSALEEQLTNTDLSIDELCHQMGMSRTTLHSKLVALTGMSISRYIRMLRLGKAKELLVSSGLNISQIAYAVGFEDPKYFSRVFSEEFGASPANFRRSVQSEQ</sequence>
<dbReference type="InterPro" id="IPR001789">
    <property type="entry name" value="Sig_transdc_resp-reg_receiver"/>
</dbReference>
<dbReference type="Pfam" id="PF07495">
    <property type="entry name" value="Y_Y_Y"/>
    <property type="match status" value="1"/>
</dbReference>
<evidence type="ECO:0000256" key="7">
    <source>
        <dbReference type="PROSITE-ProRule" id="PRU00169"/>
    </source>
</evidence>
<comment type="caution">
    <text evidence="12">The sequence shown here is derived from an EMBL/GenBank/DDBJ whole genome shotgun (WGS) entry which is preliminary data.</text>
</comment>
<dbReference type="SUPFAM" id="SSF63829">
    <property type="entry name" value="Calcium-dependent phosphotriesterase"/>
    <property type="match status" value="2"/>
</dbReference>
<dbReference type="Pfam" id="PF12833">
    <property type="entry name" value="HTH_18"/>
    <property type="match status" value="1"/>
</dbReference>
<feature type="domain" description="Response regulatory" evidence="11">
    <location>
        <begin position="1121"/>
        <end position="1236"/>
    </location>
</feature>
<dbReference type="Pfam" id="PF07494">
    <property type="entry name" value="Reg_prop"/>
    <property type="match status" value="3"/>
</dbReference>
<comment type="catalytic activity">
    <reaction evidence="1">
        <text>ATP + protein L-histidine = ADP + protein N-phospho-L-histidine.</text>
        <dbReference type="EC" id="2.7.13.3"/>
    </reaction>
</comment>
<dbReference type="Gene3D" id="1.10.287.130">
    <property type="match status" value="1"/>
</dbReference>
<keyword evidence="5" id="KW-0238">DNA-binding</keyword>
<dbReference type="EMBL" id="CAIT01000007">
    <property type="protein sequence ID" value="CCH54887.1"/>
    <property type="molecule type" value="Genomic_DNA"/>
</dbReference>
<dbReference type="Pfam" id="PF00072">
    <property type="entry name" value="Response_reg"/>
    <property type="match status" value="1"/>
</dbReference>
<dbReference type="PANTHER" id="PTHR43547">
    <property type="entry name" value="TWO-COMPONENT HISTIDINE KINASE"/>
    <property type="match status" value="1"/>
</dbReference>
<dbReference type="InterPro" id="IPR036097">
    <property type="entry name" value="HisK_dim/P_sf"/>
</dbReference>
<dbReference type="InterPro" id="IPR005467">
    <property type="entry name" value="His_kinase_dom"/>
</dbReference>
<dbReference type="GO" id="GO:0003700">
    <property type="term" value="F:DNA-binding transcription factor activity"/>
    <property type="evidence" value="ECO:0007669"/>
    <property type="project" value="InterPro"/>
</dbReference>
<keyword evidence="13" id="KW-1185">Reference proteome</keyword>
<dbReference type="SUPFAM" id="SSF52172">
    <property type="entry name" value="CheY-like"/>
    <property type="match status" value="1"/>
</dbReference>
<dbReference type="InterPro" id="IPR011110">
    <property type="entry name" value="Reg_prop"/>
</dbReference>
<dbReference type="InterPro" id="IPR003594">
    <property type="entry name" value="HATPase_dom"/>
</dbReference>
<evidence type="ECO:0000256" key="2">
    <source>
        <dbReference type="ARBA" id="ARBA00012438"/>
    </source>
</evidence>
<dbReference type="PROSITE" id="PS50110">
    <property type="entry name" value="RESPONSE_REGULATORY"/>
    <property type="match status" value="1"/>
</dbReference>
<dbReference type="Proteomes" id="UP000009309">
    <property type="component" value="Unassembled WGS sequence"/>
</dbReference>
<dbReference type="GO" id="GO:0000155">
    <property type="term" value="F:phosphorelay sensor kinase activity"/>
    <property type="evidence" value="ECO:0007669"/>
    <property type="project" value="InterPro"/>
</dbReference>
<name>I2GLW1_9BACT</name>
<dbReference type="PROSITE" id="PS01124">
    <property type="entry name" value="HTH_ARAC_FAMILY_2"/>
    <property type="match status" value="1"/>
</dbReference>
<dbReference type="InterPro" id="IPR013783">
    <property type="entry name" value="Ig-like_fold"/>
</dbReference>
<dbReference type="SMART" id="SM00448">
    <property type="entry name" value="REC"/>
    <property type="match status" value="1"/>
</dbReference>
<dbReference type="InterPro" id="IPR018060">
    <property type="entry name" value="HTH_AraC"/>
</dbReference>